<dbReference type="EMBL" id="JABSTU010000011">
    <property type="protein sequence ID" value="KAH8009851.1"/>
    <property type="molecule type" value="Genomic_DNA"/>
</dbReference>
<sequence length="146" mass="16151">MLSTKVIGSTASERRLLLRMLHPKEHLSLGPWDQGPWREIVRGRATQQELSPSDCNTNFNASVLNEVDSNNDPISRWCKSGTRSTDAFCILCNCTISCAQHGAAAVKRHAGMKKHIGAAARHRDKDGNLLPPKLVQGTLDFFNRVC</sequence>
<evidence type="ECO:0000313" key="2">
    <source>
        <dbReference type="Proteomes" id="UP000821866"/>
    </source>
</evidence>
<dbReference type="AlphaFoldDB" id="A0A9J6D6Y8"/>
<gene>
    <name evidence="1" type="ORF">HPB51_020199</name>
</gene>
<comment type="caution">
    <text evidence="1">The sequence shown here is derived from an EMBL/GenBank/DDBJ whole genome shotgun (WGS) entry which is preliminary data.</text>
</comment>
<keyword evidence="2" id="KW-1185">Reference proteome</keyword>
<name>A0A9J6D6Y8_RHIMP</name>
<reference evidence="1" key="1">
    <citation type="journal article" date="2020" name="Cell">
        <title>Large-Scale Comparative Analyses of Tick Genomes Elucidate Their Genetic Diversity and Vector Capacities.</title>
        <authorList>
            <consortium name="Tick Genome and Microbiome Consortium (TIGMIC)"/>
            <person name="Jia N."/>
            <person name="Wang J."/>
            <person name="Shi W."/>
            <person name="Du L."/>
            <person name="Sun Y."/>
            <person name="Zhan W."/>
            <person name="Jiang J.F."/>
            <person name="Wang Q."/>
            <person name="Zhang B."/>
            <person name="Ji P."/>
            <person name="Bell-Sakyi L."/>
            <person name="Cui X.M."/>
            <person name="Yuan T.T."/>
            <person name="Jiang B.G."/>
            <person name="Yang W.F."/>
            <person name="Lam T.T."/>
            <person name="Chang Q.C."/>
            <person name="Ding S.J."/>
            <person name="Wang X.J."/>
            <person name="Zhu J.G."/>
            <person name="Ruan X.D."/>
            <person name="Zhao L."/>
            <person name="Wei J.T."/>
            <person name="Ye R.Z."/>
            <person name="Que T.C."/>
            <person name="Du C.H."/>
            <person name="Zhou Y.H."/>
            <person name="Cheng J.X."/>
            <person name="Dai P.F."/>
            <person name="Guo W.B."/>
            <person name="Han X.H."/>
            <person name="Huang E.J."/>
            <person name="Li L.F."/>
            <person name="Wei W."/>
            <person name="Gao Y.C."/>
            <person name="Liu J.Z."/>
            <person name="Shao H.Z."/>
            <person name="Wang X."/>
            <person name="Wang C.C."/>
            <person name="Yang T.C."/>
            <person name="Huo Q.B."/>
            <person name="Li W."/>
            <person name="Chen H.Y."/>
            <person name="Chen S.E."/>
            <person name="Zhou L.G."/>
            <person name="Ni X.B."/>
            <person name="Tian J.H."/>
            <person name="Sheng Y."/>
            <person name="Liu T."/>
            <person name="Pan Y.S."/>
            <person name="Xia L.Y."/>
            <person name="Li J."/>
            <person name="Zhao F."/>
            <person name="Cao W.C."/>
        </authorList>
    </citation>
    <scope>NUCLEOTIDE SEQUENCE</scope>
    <source>
        <strain evidence="1">Rmic-2018</strain>
    </source>
</reference>
<reference evidence="1" key="2">
    <citation type="submission" date="2021-09" db="EMBL/GenBank/DDBJ databases">
        <authorList>
            <person name="Jia N."/>
            <person name="Wang J."/>
            <person name="Shi W."/>
            <person name="Du L."/>
            <person name="Sun Y."/>
            <person name="Zhan W."/>
            <person name="Jiang J."/>
            <person name="Wang Q."/>
            <person name="Zhang B."/>
            <person name="Ji P."/>
            <person name="Sakyi L.B."/>
            <person name="Cui X."/>
            <person name="Yuan T."/>
            <person name="Jiang B."/>
            <person name="Yang W."/>
            <person name="Lam T.T.-Y."/>
            <person name="Chang Q."/>
            <person name="Ding S."/>
            <person name="Wang X."/>
            <person name="Zhu J."/>
            <person name="Ruan X."/>
            <person name="Zhao L."/>
            <person name="Wei J."/>
            <person name="Que T."/>
            <person name="Du C."/>
            <person name="Cheng J."/>
            <person name="Dai P."/>
            <person name="Han X."/>
            <person name="Huang E."/>
            <person name="Gao Y."/>
            <person name="Liu J."/>
            <person name="Shao H."/>
            <person name="Ye R."/>
            <person name="Li L."/>
            <person name="Wei W."/>
            <person name="Wang X."/>
            <person name="Wang C."/>
            <person name="Huo Q."/>
            <person name="Li W."/>
            <person name="Guo W."/>
            <person name="Chen H."/>
            <person name="Chen S."/>
            <person name="Zhou L."/>
            <person name="Zhou L."/>
            <person name="Ni X."/>
            <person name="Tian J."/>
            <person name="Zhou Y."/>
            <person name="Sheng Y."/>
            <person name="Liu T."/>
            <person name="Pan Y."/>
            <person name="Xia L."/>
            <person name="Li J."/>
            <person name="Zhao F."/>
            <person name="Cao W."/>
        </authorList>
    </citation>
    <scope>NUCLEOTIDE SEQUENCE</scope>
    <source>
        <strain evidence="1">Rmic-2018</strain>
        <tissue evidence="1">Larvae</tissue>
    </source>
</reference>
<dbReference type="Proteomes" id="UP000821866">
    <property type="component" value="Chromosome 9"/>
</dbReference>
<organism evidence="1 2">
    <name type="scientific">Rhipicephalus microplus</name>
    <name type="common">Cattle tick</name>
    <name type="synonym">Boophilus microplus</name>
    <dbReference type="NCBI Taxonomy" id="6941"/>
    <lineage>
        <taxon>Eukaryota</taxon>
        <taxon>Metazoa</taxon>
        <taxon>Ecdysozoa</taxon>
        <taxon>Arthropoda</taxon>
        <taxon>Chelicerata</taxon>
        <taxon>Arachnida</taxon>
        <taxon>Acari</taxon>
        <taxon>Parasitiformes</taxon>
        <taxon>Ixodida</taxon>
        <taxon>Ixodoidea</taxon>
        <taxon>Ixodidae</taxon>
        <taxon>Rhipicephalinae</taxon>
        <taxon>Rhipicephalus</taxon>
        <taxon>Boophilus</taxon>
    </lineage>
</organism>
<accession>A0A9J6D6Y8</accession>
<protein>
    <submittedName>
        <fullName evidence="1">Uncharacterized protein</fullName>
    </submittedName>
</protein>
<proteinExistence type="predicted"/>
<evidence type="ECO:0000313" key="1">
    <source>
        <dbReference type="EMBL" id="KAH8009851.1"/>
    </source>
</evidence>